<sequence length="227" mass="26589">MQELVMKILKFLAKGLLSLLLLMFLYLVAAIVGSAIPVNKDQSESGEVTIYLRTNGVHTSFIFPLKNQVIDWSTYTDPRHTLSERTDFQYVSFGWGDLEFYRKTPEWDDLQFPVAFQAVFLSKPSALHVEFLDVIRYRQPTLPVQISRTQYRVLSEYVLNSFQTGPSGEVLRVKELHYDRHDTFYRAKRSLHFFYTCNTWVNEGLKKAGLRACLWTPFDEGIFFQYR</sequence>
<evidence type="ECO:0000313" key="1">
    <source>
        <dbReference type="EMBL" id="SEF05216.1"/>
    </source>
</evidence>
<evidence type="ECO:0000313" key="2">
    <source>
        <dbReference type="Proteomes" id="UP000199448"/>
    </source>
</evidence>
<dbReference type="InterPro" id="IPR011727">
    <property type="entry name" value="CHP02117"/>
</dbReference>
<keyword evidence="2" id="KW-1185">Reference proteome</keyword>
<dbReference type="Proteomes" id="UP000199448">
    <property type="component" value="Unassembled WGS sequence"/>
</dbReference>
<dbReference type="RefSeq" id="WP_093113687.1">
    <property type="nucleotide sequence ID" value="NZ_FNGG01000006.1"/>
</dbReference>
<protein>
    <recommendedName>
        <fullName evidence="3">TIGR02117 family protein</fullName>
    </recommendedName>
</protein>
<gene>
    <name evidence="1" type="ORF">SAMN04488034_1068</name>
</gene>
<organism evidence="1 2">
    <name type="scientific">Salinimicrobium catena</name>
    <dbReference type="NCBI Taxonomy" id="390640"/>
    <lineage>
        <taxon>Bacteria</taxon>
        <taxon>Pseudomonadati</taxon>
        <taxon>Bacteroidota</taxon>
        <taxon>Flavobacteriia</taxon>
        <taxon>Flavobacteriales</taxon>
        <taxon>Flavobacteriaceae</taxon>
        <taxon>Salinimicrobium</taxon>
    </lineage>
</organism>
<dbReference type="EMBL" id="FNUG01000006">
    <property type="protein sequence ID" value="SEF05216.1"/>
    <property type="molecule type" value="Genomic_DNA"/>
</dbReference>
<dbReference type="STRING" id="390640.SAMN04488034_1068"/>
<proteinExistence type="predicted"/>
<dbReference type="OrthoDB" id="211174at2"/>
<dbReference type="NCBIfam" id="TIGR02117">
    <property type="entry name" value="chp_urease_rgn"/>
    <property type="match status" value="1"/>
</dbReference>
<reference evidence="1 2" key="1">
    <citation type="submission" date="2016-10" db="EMBL/GenBank/DDBJ databases">
        <authorList>
            <person name="de Groot N.N."/>
        </authorList>
    </citation>
    <scope>NUCLEOTIDE SEQUENCE [LARGE SCALE GENOMIC DNA]</scope>
    <source>
        <strain evidence="1 2">DSM 23553</strain>
    </source>
</reference>
<dbReference type="Pfam" id="PF09601">
    <property type="entry name" value="DUF2459"/>
    <property type="match status" value="1"/>
</dbReference>
<evidence type="ECO:0008006" key="3">
    <source>
        <dbReference type="Google" id="ProtNLM"/>
    </source>
</evidence>
<name>A0A1H5NUF9_9FLAO</name>
<dbReference type="AlphaFoldDB" id="A0A1H5NUF9"/>
<accession>A0A1H5NUF9</accession>